<feature type="signal peptide" evidence="1">
    <location>
        <begin position="1"/>
        <end position="19"/>
    </location>
</feature>
<comment type="caution">
    <text evidence="2">The sequence shown here is derived from an EMBL/GenBank/DDBJ whole genome shotgun (WGS) entry which is preliminary data.</text>
</comment>
<sequence>MQFRSSFLVAAVVLATSAAASIEGSSSDLHVRSASGLKAAHAVHLDQRAASTKKHAGSAEERTRKGIKRIESDIKLLQILKGNKEVTAEMERPIIKDLQKHTASASAALQDVLKSYSTAKRATVEPTVKELVVDLNHVLCKVNKLVKELVKNTTGSNKLNEDLVIPLGKTLGQAVKALEGKLLDLAPELGKLIDPVLNEVASDLNFLGIHLRSVDAAEENNNADLVARKAVASSEAALEAEIQAHLNTVTHDLAKLEKLKVSGKLDSPAAKKLLKQVFADASAASKSVSAVIKQAHAAKAGKAKGKKRADGGAEGIFGTLLYRLVHDLVCVLHAVIKLSVDLLGNLGLKDVKELVKELDDKALEPLFDGLKDFSKQLGNGLSPDLDPLLSNVQGLLAKIGLA</sequence>
<feature type="chain" id="PRO_5043034725" evidence="1">
    <location>
        <begin position="20"/>
        <end position="402"/>
    </location>
</feature>
<accession>A0AAN6JKI1</accession>
<proteinExistence type="predicted"/>
<keyword evidence="1" id="KW-0732">Signal</keyword>
<dbReference type="Proteomes" id="UP001176521">
    <property type="component" value="Unassembled WGS sequence"/>
</dbReference>
<evidence type="ECO:0000313" key="3">
    <source>
        <dbReference type="Proteomes" id="UP001176521"/>
    </source>
</evidence>
<organism evidence="2 3">
    <name type="scientific">Tilletia horrida</name>
    <dbReference type="NCBI Taxonomy" id="155126"/>
    <lineage>
        <taxon>Eukaryota</taxon>
        <taxon>Fungi</taxon>
        <taxon>Dikarya</taxon>
        <taxon>Basidiomycota</taxon>
        <taxon>Ustilaginomycotina</taxon>
        <taxon>Exobasidiomycetes</taxon>
        <taxon>Tilletiales</taxon>
        <taxon>Tilletiaceae</taxon>
        <taxon>Tilletia</taxon>
    </lineage>
</organism>
<gene>
    <name evidence="2" type="ORF">OC842_003721</name>
</gene>
<protein>
    <submittedName>
        <fullName evidence="2">Uncharacterized protein</fullName>
    </submittedName>
</protein>
<dbReference type="EMBL" id="JAPDMQ010000196">
    <property type="protein sequence ID" value="KAK0531077.1"/>
    <property type="molecule type" value="Genomic_DNA"/>
</dbReference>
<name>A0AAN6JKI1_9BASI</name>
<dbReference type="AlphaFoldDB" id="A0AAN6JKI1"/>
<reference evidence="2" key="1">
    <citation type="journal article" date="2023" name="PhytoFront">
        <title>Draft Genome Resources of Seven Strains of Tilletia horrida, Causal Agent of Kernel Smut of Rice.</title>
        <authorList>
            <person name="Khanal S."/>
            <person name="Antony Babu S."/>
            <person name="Zhou X.G."/>
        </authorList>
    </citation>
    <scope>NUCLEOTIDE SEQUENCE</scope>
    <source>
        <strain evidence="2">TX3</strain>
    </source>
</reference>
<evidence type="ECO:0000313" key="2">
    <source>
        <dbReference type="EMBL" id="KAK0531077.1"/>
    </source>
</evidence>
<keyword evidence="3" id="KW-1185">Reference proteome</keyword>
<evidence type="ECO:0000256" key="1">
    <source>
        <dbReference type="SAM" id="SignalP"/>
    </source>
</evidence>